<dbReference type="InterPro" id="IPR007867">
    <property type="entry name" value="GMC_OxRtase_C"/>
</dbReference>
<dbReference type="STRING" id="742152.A0A2H3K3V1"/>
<accession>A0A2H3K3V1</accession>
<dbReference type="PANTHER" id="PTHR11552">
    <property type="entry name" value="GLUCOSE-METHANOL-CHOLINE GMC OXIDOREDUCTASE"/>
    <property type="match status" value="1"/>
</dbReference>
<evidence type="ECO:0000256" key="2">
    <source>
        <dbReference type="ARBA" id="ARBA00010790"/>
    </source>
</evidence>
<reference evidence="5 6" key="1">
    <citation type="journal article" date="2012" name="Science">
        <title>The Paleozoic origin of enzymatic lignin decomposition reconstructed from 31 fungal genomes.</title>
        <authorList>
            <person name="Floudas D."/>
            <person name="Binder M."/>
            <person name="Riley R."/>
            <person name="Barry K."/>
            <person name="Blanchette R.A."/>
            <person name="Henrissat B."/>
            <person name="Martinez A.T."/>
            <person name="Otillar R."/>
            <person name="Spatafora J.W."/>
            <person name="Yadav J.S."/>
            <person name="Aerts A."/>
            <person name="Benoit I."/>
            <person name="Boyd A."/>
            <person name="Carlson A."/>
            <person name="Copeland A."/>
            <person name="Coutinho P.M."/>
            <person name="de Vries R.P."/>
            <person name="Ferreira P."/>
            <person name="Findley K."/>
            <person name="Foster B."/>
            <person name="Gaskell J."/>
            <person name="Glotzer D."/>
            <person name="Gorecki P."/>
            <person name="Heitman J."/>
            <person name="Hesse C."/>
            <person name="Hori C."/>
            <person name="Igarashi K."/>
            <person name="Jurgens J.A."/>
            <person name="Kallen N."/>
            <person name="Kersten P."/>
            <person name="Kohler A."/>
            <person name="Kuees U."/>
            <person name="Kumar T.K.A."/>
            <person name="Kuo A."/>
            <person name="LaButti K."/>
            <person name="Larrondo L.F."/>
            <person name="Lindquist E."/>
            <person name="Ling A."/>
            <person name="Lombard V."/>
            <person name="Lucas S."/>
            <person name="Lundell T."/>
            <person name="Martin R."/>
            <person name="McLaughlin D.J."/>
            <person name="Morgenstern I."/>
            <person name="Morin E."/>
            <person name="Murat C."/>
            <person name="Nagy L.G."/>
            <person name="Nolan M."/>
            <person name="Ohm R.A."/>
            <person name="Patyshakuliyeva A."/>
            <person name="Rokas A."/>
            <person name="Ruiz-Duenas F.J."/>
            <person name="Sabat G."/>
            <person name="Salamov A."/>
            <person name="Samejima M."/>
            <person name="Schmutz J."/>
            <person name="Slot J.C."/>
            <person name="St John F."/>
            <person name="Stenlid J."/>
            <person name="Sun H."/>
            <person name="Sun S."/>
            <person name="Syed K."/>
            <person name="Tsang A."/>
            <person name="Wiebenga A."/>
            <person name="Young D."/>
            <person name="Pisabarro A."/>
            <person name="Eastwood D.C."/>
            <person name="Martin F."/>
            <person name="Cullen D."/>
            <person name="Grigoriev I.V."/>
            <person name="Hibbett D.S."/>
        </authorList>
    </citation>
    <scope>NUCLEOTIDE SEQUENCE [LARGE SCALE GENOMIC DNA]</scope>
    <source>
        <strain evidence="5 6">MD-104</strain>
    </source>
</reference>
<organism evidence="5 6">
    <name type="scientific">Wolfiporia cocos (strain MD-104)</name>
    <name type="common">Brown rot fungus</name>
    <dbReference type="NCBI Taxonomy" id="742152"/>
    <lineage>
        <taxon>Eukaryota</taxon>
        <taxon>Fungi</taxon>
        <taxon>Dikarya</taxon>
        <taxon>Basidiomycota</taxon>
        <taxon>Agaricomycotina</taxon>
        <taxon>Agaricomycetes</taxon>
        <taxon>Polyporales</taxon>
        <taxon>Phaeolaceae</taxon>
        <taxon>Wolfiporia</taxon>
    </lineage>
</organism>
<dbReference type="OrthoDB" id="269227at2759"/>
<feature type="domain" description="Glucose-methanol-choline oxidoreductase C-terminal" evidence="4">
    <location>
        <begin position="351"/>
        <end position="458"/>
    </location>
</feature>
<dbReference type="Gene3D" id="1.10.1220.110">
    <property type="match status" value="1"/>
</dbReference>
<sequence>MVSNAVEKEFDIIIAGGGTCGCVIASRLSVADPTLRILLLEAGPPTHDNLAHIQPARYLSHLLPQSSTMRFVVGKESEDIGGACASHYARTMSRGRFQRQLPCCSDYDDWEKVYGNAGWGYSSLLPFLRKFETYQAAPSLETHGYDGPLKVSFSRTPNPLAEEFLDIAARYDPIRDVTQDPNDMFHCNAYALKHEDVHADIQHNRGTRAAGSPAILQRSGIGASTLLQRLDIPTIVNLPGVGENYQGPRIQSWPDADHQGLFSPYIIDDNADTIDGILQNDPNEIAKWTAQWLNNGSGLMASKPSEEELKSIGPEFEQRWNDHFAGAPDKPVLWLGPITICCNMAFYIEYPQSIGSVHITSAADIQAPQNFDPQFLKHKGDVALLRWAYKRGRELARRMPSYRGEFLPEHPQFFEGSQAVCHAEASPVNVSAPDIEYTPEDDRAIDASNRQNLTTVWHSNTYSTALVIGEKAASMVMEELGICQNF</sequence>
<dbReference type="EMBL" id="KB468135">
    <property type="protein sequence ID" value="PCH43097.1"/>
    <property type="molecule type" value="Genomic_DNA"/>
</dbReference>
<evidence type="ECO:0000259" key="4">
    <source>
        <dbReference type="Pfam" id="PF05199"/>
    </source>
</evidence>
<keyword evidence="6" id="KW-1185">Reference proteome</keyword>
<keyword evidence="3" id="KW-0285">Flavoprotein</keyword>
<dbReference type="InterPro" id="IPR036188">
    <property type="entry name" value="FAD/NAD-bd_sf"/>
</dbReference>
<dbReference type="InterPro" id="IPR012132">
    <property type="entry name" value="GMC_OxRdtase"/>
</dbReference>
<evidence type="ECO:0000313" key="5">
    <source>
        <dbReference type="EMBL" id="PCH43097.1"/>
    </source>
</evidence>
<dbReference type="PIRSF" id="PIRSF000137">
    <property type="entry name" value="Alcohol_oxidase"/>
    <property type="match status" value="1"/>
</dbReference>
<dbReference type="PANTHER" id="PTHR11552:SF119">
    <property type="entry name" value="GLUCOSE-METHANOL-CHOLINE OXIDOREDUCTASE N-TERMINAL DOMAIN-CONTAINING PROTEIN"/>
    <property type="match status" value="1"/>
</dbReference>
<evidence type="ECO:0000256" key="3">
    <source>
        <dbReference type="PIRSR" id="PIRSR000137-2"/>
    </source>
</evidence>
<keyword evidence="3" id="KW-0274">FAD</keyword>
<evidence type="ECO:0000256" key="1">
    <source>
        <dbReference type="ARBA" id="ARBA00001974"/>
    </source>
</evidence>
<comment type="cofactor">
    <cofactor evidence="1 3">
        <name>FAD</name>
        <dbReference type="ChEBI" id="CHEBI:57692"/>
    </cofactor>
</comment>
<dbReference type="GO" id="GO:0016614">
    <property type="term" value="F:oxidoreductase activity, acting on CH-OH group of donors"/>
    <property type="evidence" value="ECO:0007669"/>
    <property type="project" value="InterPro"/>
</dbReference>
<dbReference type="OMA" id="NITTCWH"/>
<dbReference type="AlphaFoldDB" id="A0A2H3K3V1"/>
<protein>
    <submittedName>
        <fullName evidence="5">GMC oxidoreductase</fullName>
    </submittedName>
</protein>
<dbReference type="SUPFAM" id="SSF54373">
    <property type="entry name" value="FAD-linked reductases, C-terminal domain"/>
    <property type="match status" value="1"/>
</dbReference>
<dbReference type="Pfam" id="PF05199">
    <property type="entry name" value="GMC_oxred_C"/>
    <property type="match status" value="1"/>
</dbReference>
<dbReference type="Proteomes" id="UP000218811">
    <property type="component" value="Unassembled WGS sequence"/>
</dbReference>
<dbReference type="Gene3D" id="3.30.560.10">
    <property type="entry name" value="Glucose Oxidase, domain 3"/>
    <property type="match status" value="1"/>
</dbReference>
<evidence type="ECO:0000313" key="6">
    <source>
        <dbReference type="Proteomes" id="UP000218811"/>
    </source>
</evidence>
<dbReference type="GO" id="GO:0050660">
    <property type="term" value="F:flavin adenine dinucleotide binding"/>
    <property type="evidence" value="ECO:0007669"/>
    <property type="project" value="InterPro"/>
</dbReference>
<dbReference type="SUPFAM" id="SSF51905">
    <property type="entry name" value="FAD/NAD(P)-binding domain"/>
    <property type="match status" value="1"/>
</dbReference>
<comment type="similarity">
    <text evidence="2">Belongs to the GMC oxidoreductase family.</text>
</comment>
<proteinExistence type="inferred from homology"/>
<dbReference type="Gene3D" id="3.50.50.60">
    <property type="entry name" value="FAD/NAD(P)-binding domain"/>
    <property type="match status" value="2"/>
</dbReference>
<feature type="binding site" evidence="3">
    <location>
        <begin position="457"/>
        <end position="458"/>
    </location>
    <ligand>
        <name>FAD</name>
        <dbReference type="ChEBI" id="CHEBI:57692"/>
    </ligand>
</feature>
<gene>
    <name evidence="5" type="ORF">WOLCODRAFT_18149</name>
</gene>
<name>A0A2H3K3V1_WOLCO</name>